<dbReference type="Gene3D" id="3.30.70.270">
    <property type="match status" value="1"/>
</dbReference>
<keyword evidence="4" id="KW-1185">Reference proteome</keyword>
<evidence type="ECO:0000256" key="1">
    <source>
        <dbReference type="SAM" id="MobiDB-lite"/>
    </source>
</evidence>
<evidence type="ECO:0000313" key="3">
    <source>
        <dbReference type="EMBL" id="MFC3512453.1"/>
    </source>
</evidence>
<protein>
    <submittedName>
        <fullName evidence="3">DICT sensory domain-containing protein</fullName>
    </submittedName>
</protein>
<dbReference type="RefSeq" id="WP_377871702.1">
    <property type="nucleotide sequence ID" value="NZ_JBHMAY010000032.1"/>
</dbReference>
<dbReference type="InterPro" id="IPR019278">
    <property type="entry name" value="DICT_dom"/>
</dbReference>
<accession>A0ABV7QLJ2</accession>
<dbReference type="InterPro" id="IPR043128">
    <property type="entry name" value="Rev_trsase/Diguanyl_cyclase"/>
</dbReference>
<name>A0ABV7QLJ2_9PSEU</name>
<gene>
    <name evidence="3" type="ORF">ACFORO_19940</name>
</gene>
<evidence type="ECO:0000259" key="2">
    <source>
        <dbReference type="Pfam" id="PF10069"/>
    </source>
</evidence>
<dbReference type="Proteomes" id="UP001595764">
    <property type="component" value="Unassembled WGS sequence"/>
</dbReference>
<feature type="region of interest" description="Disordered" evidence="1">
    <location>
        <begin position="348"/>
        <end position="379"/>
    </location>
</feature>
<reference evidence="4" key="1">
    <citation type="journal article" date="2019" name="Int. J. Syst. Evol. Microbiol.">
        <title>The Global Catalogue of Microorganisms (GCM) 10K type strain sequencing project: providing services to taxonomists for standard genome sequencing and annotation.</title>
        <authorList>
            <consortium name="The Broad Institute Genomics Platform"/>
            <consortium name="The Broad Institute Genome Sequencing Center for Infectious Disease"/>
            <person name="Wu L."/>
            <person name="Ma J."/>
        </authorList>
    </citation>
    <scope>NUCLEOTIDE SEQUENCE [LARGE SCALE GENOMIC DNA]</scope>
    <source>
        <strain evidence="4">CGMCC 4.7682</strain>
    </source>
</reference>
<comment type="caution">
    <text evidence="3">The sequence shown here is derived from an EMBL/GenBank/DDBJ whole genome shotgun (WGS) entry which is preliminary data.</text>
</comment>
<dbReference type="SUPFAM" id="SSF55073">
    <property type="entry name" value="Nucleotide cyclase"/>
    <property type="match status" value="1"/>
</dbReference>
<dbReference type="EMBL" id="JBHRWI010000022">
    <property type="protein sequence ID" value="MFC3512453.1"/>
    <property type="molecule type" value="Genomic_DNA"/>
</dbReference>
<evidence type="ECO:0000313" key="4">
    <source>
        <dbReference type="Proteomes" id="UP001595764"/>
    </source>
</evidence>
<organism evidence="3 4">
    <name type="scientific">Amycolatopsis halotolerans</name>
    <dbReference type="NCBI Taxonomy" id="330083"/>
    <lineage>
        <taxon>Bacteria</taxon>
        <taxon>Bacillati</taxon>
        <taxon>Actinomycetota</taxon>
        <taxon>Actinomycetes</taxon>
        <taxon>Pseudonocardiales</taxon>
        <taxon>Pseudonocardiaceae</taxon>
        <taxon>Amycolatopsis</taxon>
    </lineage>
</organism>
<feature type="domain" description="DICT" evidence="2">
    <location>
        <begin position="10"/>
        <end position="118"/>
    </location>
</feature>
<sequence>MSGSEAHDVPSRAGLLSKRTLVIASHAVEQAALAEQVGEQVVVFALFQRLPYFEREREVYAKIAGRAAVTVVGMVDSGRPDLPHGVIPVLLHPEESLAREWSVAVLSPTFGASVIAEDLDEIDPHAQSIEGARRFRGRWGWRRDEAYAEIVRLRDAFGDRLPPTARRKVADLLDQVVEPANSAVESRTEATVRHLCARLEKRRPAAREPAVDPSTGLASLSALDGWLGEATDTVSFGLLLLAVDDLTWVERRYGSRVRMHTEQNIADLIREDLRPLDRAVRLSENEFLTILPAAAEEDLAARSRLFAQRLGALYTTYPFVDLHPKSTTMLTRSRPLPLGALRAQLSRVTPAPPWPPSTGSLPLPAKPLAGSRTSSAWFT</sequence>
<dbReference type="Pfam" id="PF10069">
    <property type="entry name" value="DICT"/>
    <property type="match status" value="1"/>
</dbReference>
<proteinExistence type="predicted"/>
<dbReference type="InterPro" id="IPR029787">
    <property type="entry name" value="Nucleotide_cyclase"/>
</dbReference>